<sequence>MEMSLMLMMFSAETALQYLVVPFSIGQYIWGNGTPLLTHLQLRSSPHMKQREL</sequence>
<comment type="caution">
    <text evidence="2">The sequence shown here is derived from an EMBL/GenBank/DDBJ whole genome shotgun (WGS) entry which is preliminary data.</text>
</comment>
<dbReference type="AlphaFoldDB" id="A0ABD0PLJ0"/>
<keyword evidence="3" id="KW-1185">Reference proteome</keyword>
<reference evidence="2 3" key="1">
    <citation type="submission" date="2024-05" db="EMBL/GenBank/DDBJ databases">
        <title>Genome sequencing and assembly of Indian major carp, Cirrhinus mrigala (Hamilton, 1822).</title>
        <authorList>
            <person name="Mohindra V."/>
            <person name="Chowdhury L.M."/>
            <person name="Lal K."/>
            <person name="Jena J.K."/>
        </authorList>
    </citation>
    <scope>NUCLEOTIDE SEQUENCE [LARGE SCALE GENOMIC DNA]</scope>
    <source>
        <strain evidence="2">CM1030</strain>
        <tissue evidence="2">Blood</tissue>
    </source>
</reference>
<proteinExistence type="predicted"/>
<protein>
    <submittedName>
        <fullName evidence="2">Uncharacterized protein</fullName>
    </submittedName>
</protein>
<dbReference type="Proteomes" id="UP001529510">
    <property type="component" value="Unassembled WGS sequence"/>
</dbReference>
<keyword evidence="1" id="KW-0732">Signal</keyword>
<evidence type="ECO:0000313" key="2">
    <source>
        <dbReference type="EMBL" id="KAL0174772.1"/>
    </source>
</evidence>
<feature type="chain" id="PRO_5044857245" evidence="1">
    <location>
        <begin position="18"/>
        <end position="53"/>
    </location>
</feature>
<evidence type="ECO:0000256" key="1">
    <source>
        <dbReference type="SAM" id="SignalP"/>
    </source>
</evidence>
<gene>
    <name evidence="2" type="ORF">M9458_030740</name>
</gene>
<accession>A0ABD0PLJ0</accession>
<organism evidence="2 3">
    <name type="scientific">Cirrhinus mrigala</name>
    <name type="common">Mrigala</name>
    <dbReference type="NCBI Taxonomy" id="683832"/>
    <lineage>
        <taxon>Eukaryota</taxon>
        <taxon>Metazoa</taxon>
        <taxon>Chordata</taxon>
        <taxon>Craniata</taxon>
        <taxon>Vertebrata</taxon>
        <taxon>Euteleostomi</taxon>
        <taxon>Actinopterygii</taxon>
        <taxon>Neopterygii</taxon>
        <taxon>Teleostei</taxon>
        <taxon>Ostariophysi</taxon>
        <taxon>Cypriniformes</taxon>
        <taxon>Cyprinidae</taxon>
        <taxon>Labeoninae</taxon>
        <taxon>Labeonini</taxon>
        <taxon>Cirrhinus</taxon>
    </lineage>
</organism>
<feature type="non-terminal residue" evidence="2">
    <location>
        <position position="53"/>
    </location>
</feature>
<evidence type="ECO:0000313" key="3">
    <source>
        <dbReference type="Proteomes" id="UP001529510"/>
    </source>
</evidence>
<dbReference type="EMBL" id="JAMKFB020000015">
    <property type="protein sequence ID" value="KAL0174772.1"/>
    <property type="molecule type" value="Genomic_DNA"/>
</dbReference>
<name>A0ABD0PLJ0_CIRMR</name>
<feature type="signal peptide" evidence="1">
    <location>
        <begin position="1"/>
        <end position="17"/>
    </location>
</feature>